<protein>
    <submittedName>
        <fullName evidence="1">Uncharacterized protein</fullName>
    </submittedName>
</protein>
<dbReference type="EMBL" id="JABFDY010000015">
    <property type="protein sequence ID" value="KAF7696878.1"/>
    <property type="molecule type" value="Genomic_DNA"/>
</dbReference>
<comment type="caution">
    <text evidence="1">The sequence shown here is derived from an EMBL/GenBank/DDBJ whole genome shotgun (WGS) entry which is preliminary data.</text>
</comment>
<organism evidence="1 2">
    <name type="scientific">Silurus meridionalis</name>
    <name type="common">Southern catfish</name>
    <name type="synonym">Silurus soldatovi meridionalis</name>
    <dbReference type="NCBI Taxonomy" id="175797"/>
    <lineage>
        <taxon>Eukaryota</taxon>
        <taxon>Metazoa</taxon>
        <taxon>Chordata</taxon>
        <taxon>Craniata</taxon>
        <taxon>Vertebrata</taxon>
        <taxon>Euteleostomi</taxon>
        <taxon>Actinopterygii</taxon>
        <taxon>Neopterygii</taxon>
        <taxon>Teleostei</taxon>
        <taxon>Ostariophysi</taxon>
        <taxon>Siluriformes</taxon>
        <taxon>Siluridae</taxon>
        <taxon>Silurus</taxon>
    </lineage>
</organism>
<dbReference type="Proteomes" id="UP000606274">
    <property type="component" value="Unassembled WGS sequence"/>
</dbReference>
<keyword evidence="2" id="KW-1185">Reference proteome</keyword>
<accession>A0A8T0AVY8</accession>
<evidence type="ECO:0000313" key="2">
    <source>
        <dbReference type="Proteomes" id="UP000606274"/>
    </source>
</evidence>
<name>A0A8T0AVY8_SILME</name>
<proteinExistence type="predicted"/>
<sequence>MRLCTLASPWTPHSLCCTRSSLKKQKQCPPSELDERFLHPVSQPQHRGLPFFPDLHIAMSRKQRERREQGELQPRIRRFSSDDCVKTFTCRGHRAPTHRQVWVSAFLGQAVAANNTHLRRRYIGSSSGHGVKD</sequence>
<reference evidence="1" key="1">
    <citation type="submission" date="2020-08" db="EMBL/GenBank/DDBJ databases">
        <title>Chromosome-level assembly of Southern catfish (Silurus meridionalis) provides insights into visual adaptation to the nocturnal and benthic lifestyles.</title>
        <authorList>
            <person name="Zhang Y."/>
            <person name="Wang D."/>
            <person name="Peng Z."/>
        </authorList>
    </citation>
    <scope>NUCLEOTIDE SEQUENCE</scope>
    <source>
        <strain evidence="1">SWU-2019-XX</strain>
        <tissue evidence="1">Muscle</tissue>
    </source>
</reference>
<gene>
    <name evidence="1" type="ORF">HF521_005296</name>
</gene>
<evidence type="ECO:0000313" key="1">
    <source>
        <dbReference type="EMBL" id="KAF7696878.1"/>
    </source>
</evidence>
<dbReference type="AlphaFoldDB" id="A0A8T0AVY8"/>